<evidence type="ECO:0008006" key="2">
    <source>
        <dbReference type="Google" id="ProtNLM"/>
    </source>
</evidence>
<gene>
    <name evidence="1" type="ORF">DA73_0205090</name>
</gene>
<comment type="caution">
    <text evidence="1">The sequence shown here is derived from an EMBL/GenBank/DDBJ whole genome shotgun (WGS) entry which is preliminary data.</text>
</comment>
<evidence type="ECO:0000313" key="1">
    <source>
        <dbReference type="EMBL" id="KIE12857.1"/>
    </source>
</evidence>
<reference evidence="1" key="1">
    <citation type="journal article" date="2015" name="Genome Announc.">
        <title>Draft Genome Sequence of Tolypothrix boutellei Strain VB521301.</title>
        <authorList>
            <person name="Chandrababunaidu M.M."/>
            <person name="Singh D."/>
            <person name="Sen D."/>
            <person name="Bhan S."/>
            <person name="Das S."/>
            <person name="Gupta A."/>
            <person name="Adhikary S.P."/>
            <person name="Tripathy S."/>
        </authorList>
    </citation>
    <scope>NUCLEOTIDE SEQUENCE</scope>
    <source>
        <strain evidence="1">VB521301</strain>
    </source>
</reference>
<accession>A0A0C1NDI5</accession>
<dbReference type="Gene3D" id="2.160.20.80">
    <property type="entry name" value="E3 ubiquitin-protein ligase SopA"/>
    <property type="match status" value="1"/>
</dbReference>
<proteinExistence type="predicted"/>
<dbReference type="EMBL" id="JHEG02000019">
    <property type="protein sequence ID" value="KIE12857.1"/>
    <property type="molecule type" value="Genomic_DNA"/>
</dbReference>
<name>A0A0C1NDI5_9CYAN</name>
<sequence>MPRLEVEELLERYAARERDFEISDLSGVDLSGASWCFNAKDAFFNNTIMPDGTVKTGRG</sequence>
<dbReference type="RefSeq" id="WP_050045212.1">
    <property type="nucleotide sequence ID" value="NZ_JHEG04000001.1"/>
</dbReference>
<organism evidence="1">
    <name type="scientific">Tolypothrix bouteillei VB521301</name>
    <dbReference type="NCBI Taxonomy" id="1479485"/>
    <lineage>
        <taxon>Bacteria</taxon>
        <taxon>Bacillati</taxon>
        <taxon>Cyanobacteriota</taxon>
        <taxon>Cyanophyceae</taxon>
        <taxon>Nostocales</taxon>
        <taxon>Tolypothrichaceae</taxon>
        <taxon>Tolypothrix</taxon>
    </lineage>
</organism>
<dbReference type="AlphaFoldDB" id="A0A0C1NDI5"/>
<protein>
    <recommendedName>
        <fullName evidence="2">Pentapeptide repeat-containing protein</fullName>
    </recommendedName>
</protein>